<evidence type="ECO:0000313" key="1">
    <source>
        <dbReference type="EMBL" id="MDA7086527.1"/>
    </source>
</evidence>
<proteinExistence type="predicted"/>
<dbReference type="EMBL" id="JAQJZJ010000003">
    <property type="protein sequence ID" value="MDA7086527.1"/>
    <property type="molecule type" value="Genomic_DNA"/>
</dbReference>
<name>A0ABT4XEB2_9PSED</name>
<dbReference type="Proteomes" id="UP001212042">
    <property type="component" value="Unassembled WGS sequence"/>
</dbReference>
<organism evidence="1 2">
    <name type="scientific">Pseudomonas aestuarii</name>
    <dbReference type="NCBI Taxonomy" id="3018340"/>
    <lineage>
        <taxon>Bacteria</taxon>
        <taxon>Pseudomonadati</taxon>
        <taxon>Pseudomonadota</taxon>
        <taxon>Gammaproteobacteria</taxon>
        <taxon>Pseudomonadales</taxon>
        <taxon>Pseudomonadaceae</taxon>
        <taxon>Pseudomonas</taxon>
    </lineage>
</organism>
<protein>
    <submittedName>
        <fullName evidence="1">Uncharacterized protein</fullName>
    </submittedName>
</protein>
<gene>
    <name evidence="1" type="ORF">PH586_09065</name>
</gene>
<accession>A0ABT4XEB2</accession>
<sequence length="115" mass="12985">MNILSQPDYRDSMQAAALGFLQRHQSEHLADDGALFDRATSHLVNTLEVPVFMAPRLVHLAMSNLGKPQQPWIGIDLAIGTDRSSDVWVIDRRNGERALMPRRILPSRFITSHNL</sequence>
<evidence type="ECO:0000313" key="2">
    <source>
        <dbReference type="Proteomes" id="UP001212042"/>
    </source>
</evidence>
<dbReference type="RefSeq" id="WP_271347429.1">
    <property type="nucleotide sequence ID" value="NZ_JAQJZJ010000003.1"/>
</dbReference>
<reference evidence="1 2" key="1">
    <citation type="submission" date="2023-01" db="EMBL/GenBank/DDBJ databases">
        <title>Pseudomonas SA3-5T sp. nov., isolated from tidal flat sediment.</title>
        <authorList>
            <person name="Kim H.S."/>
            <person name="Kim J.-S."/>
            <person name="Suh M.K."/>
            <person name="Eom M.K."/>
            <person name="Lee J.-S."/>
        </authorList>
    </citation>
    <scope>NUCLEOTIDE SEQUENCE [LARGE SCALE GENOMIC DNA]</scope>
    <source>
        <strain evidence="1 2">SA3-5</strain>
    </source>
</reference>
<keyword evidence="2" id="KW-1185">Reference proteome</keyword>
<comment type="caution">
    <text evidence="1">The sequence shown here is derived from an EMBL/GenBank/DDBJ whole genome shotgun (WGS) entry which is preliminary data.</text>
</comment>